<keyword evidence="15" id="KW-1185">Reference proteome</keyword>
<dbReference type="InterPro" id="IPR001650">
    <property type="entry name" value="Helicase_C-like"/>
</dbReference>
<feature type="compositionally biased region" description="Basic and acidic residues" evidence="11">
    <location>
        <begin position="718"/>
        <end position="731"/>
    </location>
</feature>
<comment type="similarity">
    <text evidence="10">Belongs to the DEAD box helicase family.</text>
</comment>
<keyword evidence="6 10" id="KW-0347">Helicase</keyword>
<evidence type="ECO:0000256" key="5">
    <source>
        <dbReference type="ARBA" id="ARBA00022801"/>
    </source>
</evidence>
<dbReference type="CDD" id="cd18787">
    <property type="entry name" value="SF2_C_DEAD"/>
    <property type="match status" value="1"/>
</dbReference>
<dbReference type="AlphaFoldDB" id="A0A0E9NBF3"/>
<feature type="region of interest" description="Disordered" evidence="11">
    <location>
        <begin position="708"/>
        <end position="731"/>
    </location>
</feature>
<dbReference type="PROSITE" id="PS51192">
    <property type="entry name" value="HELICASE_ATP_BIND_1"/>
    <property type="match status" value="1"/>
</dbReference>
<comment type="caution">
    <text evidence="14">The sequence shown here is derived from an EMBL/GenBank/DDBJ whole genome shotgun (WGS) entry which is preliminary data.</text>
</comment>
<comment type="domain">
    <text evidence="10">The Q motif is unique to and characteristic of the DEAD box family of RNA helicases and controls ATP binding and hydrolysis.</text>
</comment>
<evidence type="ECO:0000256" key="4">
    <source>
        <dbReference type="ARBA" id="ARBA00022741"/>
    </source>
</evidence>
<dbReference type="EMBL" id="BACD03000007">
    <property type="protein sequence ID" value="GAO47207.1"/>
    <property type="molecule type" value="Genomic_DNA"/>
</dbReference>
<dbReference type="SMART" id="SM01178">
    <property type="entry name" value="DUF4217"/>
    <property type="match status" value="1"/>
</dbReference>
<dbReference type="STRING" id="698492.A0A0E9NBF3"/>
<dbReference type="SUPFAM" id="SSF52540">
    <property type="entry name" value="P-loop containing nucleoside triphosphate hydrolases"/>
    <property type="match status" value="2"/>
</dbReference>
<evidence type="ECO:0000256" key="6">
    <source>
        <dbReference type="ARBA" id="ARBA00022806"/>
    </source>
</evidence>
<evidence type="ECO:0000256" key="3">
    <source>
        <dbReference type="ARBA" id="ARBA00022552"/>
    </source>
</evidence>
<evidence type="ECO:0000256" key="8">
    <source>
        <dbReference type="ARBA" id="ARBA00022884"/>
    </source>
</evidence>
<dbReference type="Proteomes" id="UP000033140">
    <property type="component" value="Unassembled WGS sequence"/>
</dbReference>
<comment type="subcellular location">
    <subcellularLocation>
        <location evidence="1">Nucleus</location>
        <location evidence="1">Nucleolus</location>
    </subcellularLocation>
</comment>
<evidence type="ECO:0000259" key="13">
    <source>
        <dbReference type="PROSITE" id="PS51194"/>
    </source>
</evidence>
<dbReference type="GO" id="GO:0003723">
    <property type="term" value="F:RNA binding"/>
    <property type="evidence" value="ECO:0007669"/>
    <property type="project" value="UniProtKB-UniRule"/>
</dbReference>
<dbReference type="PANTHER" id="PTHR24031">
    <property type="entry name" value="RNA HELICASE"/>
    <property type="match status" value="1"/>
</dbReference>
<evidence type="ECO:0000256" key="1">
    <source>
        <dbReference type="ARBA" id="ARBA00004604"/>
    </source>
</evidence>
<evidence type="ECO:0000313" key="15">
    <source>
        <dbReference type="Proteomes" id="UP000033140"/>
    </source>
</evidence>
<dbReference type="Gene3D" id="3.40.50.300">
    <property type="entry name" value="P-loop containing nucleotide triphosphate hydrolases"/>
    <property type="match status" value="2"/>
</dbReference>
<dbReference type="Pfam" id="PF13959">
    <property type="entry name" value="CTE_SPB4"/>
    <property type="match status" value="1"/>
</dbReference>
<dbReference type="GO" id="GO:0016787">
    <property type="term" value="F:hydrolase activity"/>
    <property type="evidence" value="ECO:0007669"/>
    <property type="project" value="UniProtKB-KW"/>
</dbReference>
<evidence type="ECO:0000313" key="14">
    <source>
        <dbReference type="EMBL" id="GAO47207.1"/>
    </source>
</evidence>
<keyword evidence="8 10" id="KW-0694">RNA-binding</keyword>
<dbReference type="GO" id="GO:0005524">
    <property type="term" value="F:ATP binding"/>
    <property type="evidence" value="ECO:0007669"/>
    <property type="project" value="UniProtKB-UniRule"/>
</dbReference>
<dbReference type="InterPro" id="IPR011545">
    <property type="entry name" value="DEAD/DEAH_box_helicase_dom"/>
</dbReference>
<keyword evidence="5 10" id="KW-0378">Hydrolase</keyword>
<proteinExistence type="inferred from homology"/>
<evidence type="ECO:0000259" key="12">
    <source>
        <dbReference type="PROSITE" id="PS51192"/>
    </source>
</evidence>
<comment type="function">
    <text evidence="10">RNA helicase.</text>
</comment>
<feature type="compositionally biased region" description="Basic and acidic residues" evidence="11">
    <location>
        <begin position="40"/>
        <end position="49"/>
    </location>
</feature>
<reference evidence="14 15" key="2">
    <citation type="journal article" date="2014" name="J. Gen. Appl. Microbiol.">
        <title>The early diverging ascomycetous budding yeast Saitoella complicata has three histone deacetylases belonging to the Clr6, Hos2, and Rpd3 lineages.</title>
        <authorList>
            <person name="Nishida H."/>
            <person name="Matsumoto T."/>
            <person name="Kondo S."/>
            <person name="Hamamoto M."/>
            <person name="Yoshikawa H."/>
        </authorList>
    </citation>
    <scope>NUCLEOTIDE SEQUENCE [LARGE SCALE GENOMIC DNA]</scope>
    <source>
        <strain evidence="14 15">NRRL Y-17804</strain>
    </source>
</reference>
<reference evidence="14 15" key="3">
    <citation type="journal article" date="2015" name="Genome Announc.">
        <title>Draft Genome Sequence of the Archiascomycetous Yeast Saitoella complicata.</title>
        <authorList>
            <person name="Yamauchi K."/>
            <person name="Kondo S."/>
            <person name="Hamamoto M."/>
            <person name="Takahashi Y."/>
            <person name="Ogura Y."/>
            <person name="Hayashi T."/>
            <person name="Nishida H."/>
        </authorList>
    </citation>
    <scope>NUCLEOTIDE SEQUENCE [LARGE SCALE GENOMIC DNA]</scope>
    <source>
        <strain evidence="14 15">NRRL Y-17804</strain>
    </source>
</reference>
<feature type="compositionally biased region" description="Acidic residues" evidence="11">
    <location>
        <begin position="471"/>
        <end position="489"/>
    </location>
</feature>
<feature type="region of interest" description="Disordered" evidence="11">
    <location>
        <begin position="468"/>
        <end position="505"/>
    </location>
</feature>
<dbReference type="PROSITE" id="PS51194">
    <property type="entry name" value="HELICASE_CTER"/>
    <property type="match status" value="1"/>
</dbReference>
<keyword evidence="2" id="KW-0690">Ribosome biogenesis</keyword>
<feature type="region of interest" description="Disordered" evidence="11">
    <location>
        <begin position="1"/>
        <end position="109"/>
    </location>
</feature>
<keyword evidence="7 10" id="KW-0067">ATP-binding</keyword>
<dbReference type="InterPro" id="IPR027417">
    <property type="entry name" value="P-loop_NTPase"/>
</dbReference>
<keyword evidence="4 10" id="KW-0547">Nucleotide-binding</keyword>
<dbReference type="GO" id="GO:0003724">
    <property type="term" value="F:RNA helicase activity"/>
    <property type="evidence" value="ECO:0007669"/>
    <property type="project" value="UniProtKB-EC"/>
</dbReference>
<organism evidence="14 15">
    <name type="scientific">Saitoella complicata (strain BCRC 22490 / CBS 7301 / JCM 7358 / NBRC 10748 / NRRL Y-17804)</name>
    <dbReference type="NCBI Taxonomy" id="698492"/>
    <lineage>
        <taxon>Eukaryota</taxon>
        <taxon>Fungi</taxon>
        <taxon>Dikarya</taxon>
        <taxon>Ascomycota</taxon>
        <taxon>Taphrinomycotina</taxon>
        <taxon>Taphrinomycotina incertae sedis</taxon>
        <taxon>Saitoella</taxon>
    </lineage>
</organism>
<dbReference type="OMA" id="AVHIKAD"/>
<dbReference type="SMART" id="SM00490">
    <property type="entry name" value="HELICc"/>
    <property type="match status" value="1"/>
</dbReference>
<evidence type="ECO:0000256" key="11">
    <source>
        <dbReference type="SAM" id="MobiDB-lite"/>
    </source>
</evidence>
<dbReference type="InterPro" id="IPR014001">
    <property type="entry name" value="Helicase_ATP-bd"/>
</dbReference>
<gene>
    <name evidence="14" type="ORF">G7K_1417-t1</name>
</gene>
<reference evidence="14 15" key="1">
    <citation type="journal article" date="2011" name="J. Gen. Appl. Microbiol.">
        <title>Draft genome sequencing of the enigmatic yeast Saitoella complicata.</title>
        <authorList>
            <person name="Nishida H."/>
            <person name="Hamamoto M."/>
            <person name="Sugiyama J."/>
        </authorList>
    </citation>
    <scope>NUCLEOTIDE SEQUENCE [LARGE SCALE GENOMIC DNA]</scope>
    <source>
        <strain evidence="14 15">NRRL Y-17804</strain>
    </source>
</reference>
<dbReference type="GO" id="GO:0005730">
    <property type="term" value="C:nucleolus"/>
    <property type="evidence" value="ECO:0007669"/>
    <property type="project" value="UniProtKB-SubCell"/>
</dbReference>
<evidence type="ECO:0000256" key="7">
    <source>
        <dbReference type="ARBA" id="ARBA00022840"/>
    </source>
</evidence>
<keyword evidence="3" id="KW-0698">rRNA processing</keyword>
<feature type="domain" description="Helicase ATP-binding" evidence="12">
    <location>
        <begin position="181"/>
        <end position="378"/>
    </location>
</feature>
<name>A0A0E9NBF3_SAICN</name>
<dbReference type="Pfam" id="PF00270">
    <property type="entry name" value="DEAD"/>
    <property type="match status" value="1"/>
</dbReference>
<dbReference type="SMART" id="SM00487">
    <property type="entry name" value="DEXDc"/>
    <property type="match status" value="1"/>
</dbReference>
<evidence type="ECO:0000256" key="10">
    <source>
        <dbReference type="RuleBase" id="RU365068"/>
    </source>
</evidence>
<dbReference type="GO" id="GO:0006364">
    <property type="term" value="P:rRNA processing"/>
    <property type="evidence" value="ECO:0007669"/>
    <property type="project" value="UniProtKB-KW"/>
</dbReference>
<feature type="domain" description="Helicase C-terminal" evidence="13">
    <location>
        <begin position="485"/>
        <end position="641"/>
    </location>
</feature>
<dbReference type="Pfam" id="PF00271">
    <property type="entry name" value="Helicase_C"/>
    <property type="match status" value="1"/>
</dbReference>
<accession>A0A0E9NBF3</accession>
<protein>
    <recommendedName>
        <fullName evidence="10">ATP-dependent RNA helicase</fullName>
        <ecNumber evidence="10">3.6.4.13</ecNumber>
    </recommendedName>
</protein>
<keyword evidence="9" id="KW-0539">Nucleus</keyword>
<comment type="catalytic activity">
    <reaction evidence="10">
        <text>ATP + H2O = ADP + phosphate + H(+)</text>
        <dbReference type="Rhea" id="RHEA:13065"/>
        <dbReference type="ChEBI" id="CHEBI:15377"/>
        <dbReference type="ChEBI" id="CHEBI:15378"/>
        <dbReference type="ChEBI" id="CHEBI:30616"/>
        <dbReference type="ChEBI" id="CHEBI:43474"/>
        <dbReference type="ChEBI" id="CHEBI:456216"/>
        <dbReference type="EC" id="3.6.4.13"/>
    </reaction>
</comment>
<dbReference type="CDD" id="cd17949">
    <property type="entry name" value="DEADc_DDX31"/>
    <property type="match status" value="1"/>
</dbReference>
<dbReference type="InterPro" id="IPR025313">
    <property type="entry name" value="SPB4-like_CTE"/>
</dbReference>
<evidence type="ECO:0000256" key="9">
    <source>
        <dbReference type="ARBA" id="ARBA00023242"/>
    </source>
</evidence>
<sequence length="754" mass="82607">MADDDGMLVNFDLGSGPARASNKGGSGRWTDRLKQKKQAQHRERREAGEGVRGYSVKAAVREHNVAPPERVEEEVFVSRAPGAGMGTKRKRDDGEEGEDHPPAKATGASKQVISSLFTYNPESHIPAKPSTAPAVGPASNAPMHDSAFGPLKIDSRLCTHLENKMSITAPTSIQSNAIPYLLDQKDKHDVFIQAQTGSGKTLAFLLPIVHRLMQSRKDRSSRSSGVFALILGPTRELCQQIYSVLEVLLRCSGAYWLVPGLVIGGEKKKSEKARLRKGVNILVATPGRMLDHLENTKSLDVSSARWLVLDEGDRMMDSGFEETLNKILNIVNERSGASKGAWLEQGLPKRRVTVLCSATIKAGVEKLGQDALKDTVYVKADDHVDGKFASGANAAEFSAPAQLDQQYSIVPAKLRLVTLGAALKNMFVTKRAARTGDSAANKAIVFFSCADSVDYHFKLFTRSLDGKVETEDSDAESDNDEDEDEGEDDGEKKEKKVMKKKTSPADAAIAKAPVLNGTNPPILHRLHGSLPQHIRQQTLAAFTKNTAGAVLFCTDVASRGLDLPDITNVVQYDPPFAVDEYVHRIGRTARAGRKGEASLFLLPNEEGYLDVIKRGIGAEPRSVANEELLRKVFPGKRYDWELAATEWQLAVEKWVLASPTTLDLARNAYKSHVRAYATHVAAEKSVFNVRNLHLGHIAKAFGLREAPGGMQRKKARKEGKDEGENRVESYKSDRMLKKAMEAMNSEFNVPKSVR</sequence>
<evidence type="ECO:0000256" key="2">
    <source>
        <dbReference type="ARBA" id="ARBA00022517"/>
    </source>
</evidence>
<dbReference type="EC" id="3.6.4.13" evidence="10"/>